<dbReference type="InterPro" id="IPR043129">
    <property type="entry name" value="ATPase_NBD"/>
</dbReference>
<dbReference type="Gene3D" id="3.90.640.10">
    <property type="entry name" value="Actin, Chain A, domain 4"/>
    <property type="match status" value="1"/>
</dbReference>
<organism evidence="1 2">
    <name type="scientific">Mollisia scopiformis</name>
    <name type="common">Conifer needle endophyte fungus</name>
    <name type="synonym">Phialocephala scopiformis</name>
    <dbReference type="NCBI Taxonomy" id="149040"/>
    <lineage>
        <taxon>Eukaryota</taxon>
        <taxon>Fungi</taxon>
        <taxon>Dikarya</taxon>
        <taxon>Ascomycota</taxon>
        <taxon>Pezizomycotina</taxon>
        <taxon>Leotiomycetes</taxon>
        <taxon>Helotiales</taxon>
        <taxon>Mollisiaceae</taxon>
        <taxon>Mollisia</taxon>
    </lineage>
</organism>
<protein>
    <submittedName>
        <fullName evidence="1">Uncharacterized protein</fullName>
    </submittedName>
</protein>
<dbReference type="InParanoid" id="A0A194XFR7"/>
<dbReference type="EMBL" id="KQ947412">
    <property type="protein sequence ID" value="KUJ18617.1"/>
    <property type="molecule type" value="Genomic_DNA"/>
</dbReference>
<dbReference type="Gene3D" id="3.30.420.40">
    <property type="match status" value="2"/>
</dbReference>
<dbReference type="Proteomes" id="UP000070700">
    <property type="component" value="Unassembled WGS sequence"/>
</dbReference>
<dbReference type="STRING" id="149040.A0A194XFR7"/>
<dbReference type="PANTHER" id="PTHR42749:SF1">
    <property type="entry name" value="CELL SHAPE-DETERMINING PROTEIN MREB"/>
    <property type="match status" value="1"/>
</dbReference>
<accession>A0A194XFR7</accession>
<evidence type="ECO:0000313" key="1">
    <source>
        <dbReference type="EMBL" id="KUJ18617.1"/>
    </source>
</evidence>
<dbReference type="GeneID" id="28829378"/>
<dbReference type="PANTHER" id="PTHR42749">
    <property type="entry name" value="CELL SHAPE-DETERMINING PROTEIN MREB"/>
    <property type="match status" value="1"/>
</dbReference>
<proteinExistence type="predicted"/>
<dbReference type="SUPFAM" id="SSF53067">
    <property type="entry name" value="Actin-like ATPase domain"/>
    <property type="match status" value="2"/>
</dbReference>
<dbReference type="CDD" id="cd10170">
    <property type="entry name" value="ASKHA_NBD_HSP70"/>
    <property type="match status" value="1"/>
</dbReference>
<evidence type="ECO:0000313" key="2">
    <source>
        <dbReference type="Proteomes" id="UP000070700"/>
    </source>
</evidence>
<dbReference type="RefSeq" id="XP_018072972.1">
    <property type="nucleotide sequence ID" value="XM_018219652.1"/>
</dbReference>
<gene>
    <name evidence="1" type="ORF">LY89DRAFT_732170</name>
</gene>
<reference evidence="1 2" key="1">
    <citation type="submission" date="2015-10" db="EMBL/GenBank/DDBJ databases">
        <title>Full genome of DAOMC 229536 Phialocephala scopiformis, a fungal endophyte of spruce producing the potent anti-insectan compound rugulosin.</title>
        <authorList>
            <consortium name="DOE Joint Genome Institute"/>
            <person name="Walker A.K."/>
            <person name="Frasz S.L."/>
            <person name="Seifert K.A."/>
            <person name="Miller J.D."/>
            <person name="Mondo S.J."/>
            <person name="Labutti K."/>
            <person name="Lipzen A."/>
            <person name="Dockter R."/>
            <person name="Kennedy M."/>
            <person name="Grigoriev I.V."/>
            <person name="Spatafora J.W."/>
        </authorList>
    </citation>
    <scope>NUCLEOTIDE SEQUENCE [LARGE SCALE GENOMIC DNA]</scope>
    <source>
        <strain evidence="1 2">CBS 120377</strain>
    </source>
</reference>
<dbReference type="OrthoDB" id="2394218at2759"/>
<name>A0A194XFR7_MOLSC</name>
<keyword evidence="2" id="KW-1185">Reference proteome</keyword>
<sequence>MDPSPDLVIGIDFGMTYTGVAWTNLLTPEIFVIKDWPGLGQDAHETKVPSKIIYARNQAVRKWGFLCDSQDEFEEHEQVFEWFKIYLDQGNVDRAKRVGLADTPQSVEEAKKLTTDYLREVYNQTKRVIEMMSGPWSNKRVEFIFSMPTTWTNQVILNEFKAVIKESGFGREEMHTAKLELTEAEAVAVYTVKTAQIRFEKGDIFLVCDAGGGTTDLGLVEIAQANPDVPVLKQVAAVQGVGIGSTVIDRAFQALVQRRIDQYPDVRHLLENIAFTLSRSQSFRSIKHNFGTAAGDQSTFYLPIDVNRDLVHPGLGINRGRMAFSKSEIQGLFDPQINQIITRINEQFNWMQGNRGSEIVKYLVLSGGLGGSEYVRSKVEQRYKSNPHASAPNLYVFKSQEPRLAVAKGLVMDRRQKLVTGASALKTRIARASYGILCREPYNEHVHIGEEVEFDQYIKGKRWAINQIEWFIRKGDVIDTDTALERRFERKLKPGVGSNNRIWDSTVVISHNERAVLPRGLRQAGAKKLCVVKSDLRAVEEREFEEKNKRCWQGRRYYLAKFTIKVMIAPADLKFELWFKGTKYSRSHDPVTIQWDPAGASEKPPERHVDGFVDDVLEVPAYRQSQGMNGWVG</sequence>
<dbReference type="KEGG" id="psco:LY89DRAFT_732170"/>
<dbReference type="AlphaFoldDB" id="A0A194XFR7"/>